<dbReference type="InterPro" id="IPR029052">
    <property type="entry name" value="Metallo-depent_PP-like"/>
</dbReference>
<dbReference type="HOGENOM" id="CLU_038823_2_2_7"/>
<proteinExistence type="inferred from homology"/>
<dbReference type="SUPFAM" id="SSF56300">
    <property type="entry name" value="Metallo-dependent phosphatases"/>
    <property type="match status" value="1"/>
</dbReference>
<dbReference type="OrthoDB" id="5405713at2"/>
<dbReference type="AlphaFoldDB" id="A8ZXA3"/>
<sequence length="403" mass="43993">MTLKNRFTPYRLLLVVCVITVGVYGCRAGDTADGLAHTGQVHILFAGDTAFGESYQRVIAQQAGEDILKTRGYDHGFAGLLPLLKRADTTVANLETPVTSLPASPLAGRKSYLHWSDIHAAPAALAKHNIKHLSLANNHTMDYGLQGLKQTLDVLQQNGMETFGAGASAADGARPLALSYKINGHPLRMLVAAGFEYRPVYDRAFRFYAGKDKGGVNAWSIPRAAAQIRALRGENPGAFIIAFPHWGKNYQWKTTGQTALAHALIDSGADLVLGHGAHRLQEIELYHDRWIIYSLGNFVFNAPGRYAEHDGPPFSLAALMAVTEEKGKFDCALSLYPVMSDNRITGYQPRFATKKEFDALYQSILDQSSDPGALKTRIATGQDDVGPFIRLNVTPEPFLAKNV</sequence>
<reference evidence="3 4" key="1">
    <citation type="submission" date="2007-10" db="EMBL/GenBank/DDBJ databases">
        <title>Complete sequence of Desulfococcus oleovorans Hxd3.</title>
        <authorList>
            <consortium name="US DOE Joint Genome Institute"/>
            <person name="Copeland A."/>
            <person name="Lucas S."/>
            <person name="Lapidus A."/>
            <person name="Barry K."/>
            <person name="Glavina del Rio T."/>
            <person name="Dalin E."/>
            <person name="Tice H."/>
            <person name="Pitluck S."/>
            <person name="Kiss H."/>
            <person name="Brettin T."/>
            <person name="Bruce D."/>
            <person name="Detter J.C."/>
            <person name="Han C."/>
            <person name="Schmutz J."/>
            <person name="Larimer F."/>
            <person name="Land M."/>
            <person name="Hauser L."/>
            <person name="Kyrpides N."/>
            <person name="Kim E."/>
            <person name="Wawrik B."/>
            <person name="Richardson P."/>
        </authorList>
    </citation>
    <scope>NUCLEOTIDE SEQUENCE [LARGE SCALE GENOMIC DNA]</scope>
    <source>
        <strain evidence="4">DSM 6200 / JCM 39069 / Hxd3</strain>
    </source>
</reference>
<dbReference type="GO" id="GO:0004190">
    <property type="term" value="F:aspartic-type endopeptidase activity"/>
    <property type="evidence" value="ECO:0007669"/>
    <property type="project" value="InterPro"/>
</dbReference>
<dbReference type="GO" id="GO:0006508">
    <property type="term" value="P:proteolysis"/>
    <property type="evidence" value="ECO:0007669"/>
    <property type="project" value="InterPro"/>
</dbReference>
<evidence type="ECO:0000259" key="2">
    <source>
        <dbReference type="SMART" id="SM00854"/>
    </source>
</evidence>
<dbReference type="InterPro" id="IPR052169">
    <property type="entry name" value="CW_Biosynth-Accessory"/>
</dbReference>
<dbReference type="CDD" id="cd07381">
    <property type="entry name" value="MPP_CapA"/>
    <property type="match status" value="1"/>
</dbReference>
<evidence type="ECO:0000256" key="1">
    <source>
        <dbReference type="ARBA" id="ARBA00005662"/>
    </source>
</evidence>
<dbReference type="PANTHER" id="PTHR33393:SF13">
    <property type="entry name" value="PGA BIOSYNTHESIS PROTEIN CAPA"/>
    <property type="match status" value="1"/>
</dbReference>
<dbReference type="eggNOG" id="COG2843">
    <property type="taxonomic scope" value="Bacteria"/>
</dbReference>
<organism evidence="3 4">
    <name type="scientific">Desulfosudis oleivorans (strain DSM 6200 / JCM 39069 / Hxd3)</name>
    <name type="common">Desulfococcus oleovorans</name>
    <dbReference type="NCBI Taxonomy" id="96561"/>
    <lineage>
        <taxon>Bacteria</taxon>
        <taxon>Pseudomonadati</taxon>
        <taxon>Thermodesulfobacteriota</taxon>
        <taxon>Desulfobacteria</taxon>
        <taxon>Desulfobacterales</taxon>
        <taxon>Desulfosudaceae</taxon>
        <taxon>Desulfosudis</taxon>
    </lineage>
</organism>
<name>A8ZXA3_DESOH</name>
<dbReference type="KEGG" id="dol:Dole_2679"/>
<gene>
    <name evidence="3" type="ordered locus">Dole_2679</name>
</gene>
<dbReference type="Pfam" id="PF09587">
    <property type="entry name" value="PGA_cap"/>
    <property type="match status" value="1"/>
</dbReference>
<keyword evidence="3" id="KW-0436">Ligase</keyword>
<protein>
    <submittedName>
        <fullName evidence="3">Mur ligase, middle domain protein</fullName>
    </submittedName>
</protein>
<dbReference type="InterPro" id="IPR001969">
    <property type="entry name" value="Aspartic_peptidase_AS"/>
</dbReference>
<comment type="similarity">
    <text evidence="1">Belongs to the CapA family.</text>
</comment>
<dbReference type="EMBL" id="CP000859">
    <property type="protein sequence ID" value="ABW68482.1"/>
    <property type="molecule type" value="Genomic_DNA"/>
</dbReference>
<dbReference type="STRING" id="96561.Dole_2679"/>
<feature type="domain" description="Capsule synthesis protein CapA" evidence="2">
    <location>
        <begin position="42"/>
        <end position="302"/>
    </location>
</feature>
<keyword evidence="4" id="KW-1185">Reference proteome</keyword>
<dbReference type="Proteomes" id="UP000008561">
    <property type="component" value="Chromosome"/>
</dbReference>
<dbReference type="PROSITE" id="PS00141">
    <property type="entry name" value="ASP_PROTEASE"/>
    <property type="match status" value="1"/>
</dbReference>
<evidence type="ECO:0000313" key="3">
    <source>
        <dbReference type="EMBL" id="ABW68482.1"/>
    </source>
</evidence>
<dbReference type="SMART" id="SM00854">
    <property type="entry name" value="PGA_cap"/>
    <property type="match status" value="1"/>
</dbReference>
<dbReference type="RefSeq" id="WP_012176093.1">
    <property type="nucleotide sequence ID" value="NC_009943.1"/>
</dbReference>
<dbReference type="GO" id="GO:0016874">
    <property type="term" value="F:ligase activity"/>
    <property type="evidence" value="ECO:0007669"/>
    <property type="project" value="UniProtKB-KW"/>
</dbReference>
<accession>A8ZXA3</accession>
<dbReference type="Gene3D" id="3.60.21.10">
    <property type="match status" value="1"/>
</dbReference>
<dbReference type="PANTHER" id="PTHR33393">
    <property type="entry name" value="POLYGLUTAMINE SYNTHESIS ACCESSORY PROTEIN RV0574C-RELATED"/>
    <property type="match status" value="1"/>
</dbReference>
<evidence type="ECO:0000313" key="4">
    <source>
        <dbReference type="Proteomes" id="UP000008561"/>
    </source>
</evidence>
<dbReference type="InterPro" id="IPR019079">
    <property type="entry name" value="Capsule_synth_CapA"/>
</dbReference>
<dbReference type="PROSITE" id="PS51257">
    <property type="entry name" value="PROKAR_LIPOPROTEIN"/>
    <property type="match status" value="1"/>
</dbReference>